<dbReference type="Gene3D" id="6.10.130.10">
    <property type="entry name" value="Ubiquitin-protein ligase E3A, N-terminal zinc-binding domain (AZUL)"/>
    <property type="match status" value="1"/>
</dbReference>
<dbReference type="STRING" id="149040.A0A194WWY0"/>
<dbReference type="InterPro" id="IPR035983">
    <property type="entry name" value="Hect_E3_ubiquitin_ligase"/>
</dbReference>
<dbReference type="KEGG" id="psco:LY89DRAFT_623654"/>
<dbReference type="Proteomes" id="UP000070700">
    <property type="component" value="Unassembled WGS sequence"/>
</dbReference>
<feature type="compositionally biased region" description="Polar residues" evidence="6">
    <location>
        <begin position="309"/>
        <end position="325"/>
    </location>
</feature>
<evidence type="ECO:0000313" key="8">
    <source>
        <dbReference type="EMBL" id="KUJ12488.1"/>
    </source>
</evidence>
<accession>A0A194WWY0</accession>
<dbReference type="InterPro" id="IPR000569">
    <property type="entry name" value="HECT_dom"/>
</dbReference>
<feature type="domain" description="HECT" evidence="7">
    <location>
        <begin position="943"/>
        <end position="1290"/>
    </location>
</feature>
<feature type="compositionally biased region" description="Low complexity" evidence="6">
    <location>
        <begin position="259"/>
        <end position="276"/>
    </location>
</feature>
<feature type="region of interest" description="Disordered" evidence="6">
    <location>
        <begin position="256"/>
        <end position="373"/>
    </location>
</feature>
<evidence type="ECO:0000256" key="3">
    <source>
        <dbReference type="ARBA" id="ARBA00022679"/>
    </source>
</evidence>
<dbReference type="OrthoDB" id="5981550at2759"/>
<evidence type="ECO:0000256" key="1">
    <source>
        <dbReference type="ARBA" id="ARBA00000885"/>
    </source>
</evidence>
<feature type="region of interest" description="Disordered" evidence="6">
    <location>
        <begin position="126"/>
        <end position="197"/>
    </location>
</feature>
<dbReference type="GeneID" id="28820751"/>
<comment type="catalytic activity">
    <reaction evidence="1">
        <text>S-ubiquitinyl-[E2 ubiquitin-conjugating enzyme]-L-cysteine + [acceptor protein]-L-lysine = [E2 ubiquitin-conjugating enzyme]-L-cysteine + N(6)-ubiquitinyl-[acceptor protein]-L-lysine.</text>
        <dbReference type="EC" id="2.3.2.26"/>
    </reaction>
</comment>
<sequence length="1290" mass="146386">MTRDTHRVHDDRTVASDADAYAALWATAQFPRLPDDAPHELKKITIDIDDPRRVYAIHRAARRHQFQILVERYVHQIRYGCQSTICQTSTCFSCRKRLAAGAPVRRYNSTSARTLAVYLASQDNPEQGLCHHKSAEEPPTGGDKPPKSKPLSEDVTRDSSPLPGLSRRTSSRDARIHVSVGSSSSSSNIDESSIRDKTKRQKLYEDVLRRANGPDLTILEEPTTLDHKSFIQNVFGTVAFKMVEWLTPRNLELLVRSQEPPGSSEEIPAASSSPRPKQSEGATSPRKNDDSDGSSPKLERKNSDKSNHPRSNSRSSGPNDLSQLPPSAKPLPKADTEPKSNLFGTKPSTESIPRGSLDSSRHRRSYELPGARGILNKTSRLSDVAPDVTPFPPQGFIPTPKQRLSRQLITSPKVQIAELPPTLHEIPLPAGSVTEPSDSTEHTQEDTISEDQQKDSTKLSVTEPDNMSSPKIRSRVISMPQSLSRLSIETIEFLCRIMEMEGLSERHLLSPLTIPHRLTSNSLRRSYKLGLQTIEEIIHSVEQWQSFINQVLFDVLSKPDSLIKSFSDDNAVLLDTQTIWYMMLKLTRVAPSMVLDSLWNAAGTLFRPPETLEEAYDWQQDAEHQQLPAQQSVSNHDAAQVINICLHALVAILPLVIDARQLANMSRIRSYGLAMLGRESAFLEPLTLCLQYEDAFTNELAVRLARRIFSVIPIRRRFTELLELQKGSRSEYKRDLDVLETVLGTLKYLDSGSSPTINFTDQERDIHEKRVPTLLLDWARTVMLQDWQGSAEVPSDGPFGGALAMMAAIYKNRKSLLLGDIHFRTEYFAERLDPIDMPLEWLEFCPNKRTVHLLDYPYLFNPSTLVTYFRAINYSRMNQFYEEAKATNGLMYSTAAENALMVDKNRRDRLYARMRTATSRFMVLEIRRTNVLVDTFNSIWRREERELMRPLKIRLGEEGGEEGLDSGGVQQEFFRLAIAEALDPDYGTFTIDARTKMTWFQPGSPEPLWKFELIGMIISLAVYNGLTLPVTFPKALYRKLLGESVDELHHIADGWPDLTNGLTQLLEWDEKEGLVEDVFARTYEFSVEQFGEPVSREMGKTDHWPQFSESSETAESAEAPMVTHENRNSYVSDYIRWLTDISVQPQFDAFKRGFFTCVDRRSITLFDPDTLQSVVEGIQEIDISEMRRTTRYIGWDASHHSVRDFWSIVKRYDLEQKRKLLEFVTASDRVPVGGMRNLQFTLQRNGVDDGHLPSSYTCYGILLLPEYSSKEVLREKLAMALENSKGFGFA</sequence>
<dbReference type="Gene3D" id="3.90.1750.10">
    <property type="entry name" value="Hect, E3 ligase catalytic domains"/>
    <property type="match status" value="1"/>
</dbReference>
<dbReference type="InterPro" id="IPR032353">
    <property type="entry name" value="AZUL"/>
</dbReference>
<dbReference type="GO" id="GO:0000209">
    <property type="term" value="P:protein polyubiquitination"/>
    <property type="evidence" value="ECO:0007669"/>
    <property type="project" value="InterPro"/>
</dbReference>
<evidence type="ECO:0000313" key="9">
    <source>
        <dbReference type="Proteomes" id="UP000070700"/>
    </source>
</evidence>
<feature type="compositionally biased region" description="Polar residues" evidence="6">
    <location>
        <begin position="342"/>
        <end position="351"/>
    </location>
</feature>
<dbReference type="RefSeq" id="XP_018066843.1">
    <property type="nucleotide sequence ID" value="XM_018211025.1"/>
</dbReference>
<feature type="compositionally biased region" description="Basic and acidic residues" evidence="6">
    <location>
        <begin position="439"/>
        <end position="457"/>
    </location>
</feature>
<dbReference type="FunFam" id="3.30.2410.10:FF:000003">
    <property type="entry name" value="probable E3 ubiquitin-protein ligase HERC4 isoform X1"/>
    <property type="match status" value="1"/>
</dbReference>
<dbReference type="PANTHER" id="PTHR45700">
    <property type="entry name" value="UBIQUITIN-PROTEIN LIGASE E3C"/>
    <property type="match status" value="1"/>
</dbReference>
<dbReference type="Pfam" id="PF16558">
    <property type="entry name" value="AZUL"/>
    <property type="match status" value="1"/>
</dbReference>
<evidence type="ECO:0000256" key="2">
    <source>
        <dbReference type="ARBA" id="ARBA00012485"/>
    </source>
</evidence>
<dbReference type="InterPro" id="IPR042556">
    <property type="entry name" value="AZUL_sf"/>
</dbReference>
<reference evidence="8 9" key="1">
    <citation type="submission" date="2015-10" db="EMBL/GenBank/DDBJ databases">
        <title>Full genome of DAOMC 229536 Phialocephala scopiformis, a fungal endophyte of spruce producing the potent anti-insectan compound rugulosin.</title>
        <authorList>
            <consortium name="DOE Joint Genome Institute"/>
            <person name="Walker A.K."/>
            <person name="Frasz S.L."/>
            <person name="Seifert K.A."/>
            <person name="Miller J.D."/>
            <person name="Mondo S.J."/>
            <person name="Labutti K."/>
            <person name="Lipzen A."/>
            <person name="Dockter R."/>
            <person name="Kennedy M."/>
            <person name="Grigoriev I.V."/>
            <person name="Spatafora J.W."/>
        </authorList>
    </citation>
    <scope>NUCLEOTIDE SEQUENCE [LARGE SCALE GENOMIC DNA]</scope>
    <source>
        <strain evidence="8 9">CBS 120377</strain>
    </source>
</reference>
<protein>
    <recommendedName>
        <fullName evidence="2">HECT-type E3 ubiquitin transferase</fullName>
        <ecNumber evidence="2">2.3.2.26</ecNumber>
    </recommendedName>
</protein>
<name>A0A194WWY0_MOLSC</name>
<evidence type="ECO:0000256" key="6">
    <source>
        <dbReference type="SAM" id="MobiDB-lite"/>
    </source>
</evidence>
<feature type="region of interest" description="Disordered" evidence="6">
    <location>
        <begin position="424"/>
        <end position="472"/>
    </location>
</feature>
<dbReference type="InterPro" id="IPR044611">
    <property type="entry name" value="E3A/B/C-like"/>
</dbReference>
<feature type="compositionally biased region" description="Low complexity" evidence="6">
    <location>
        <begin position="179"/>
        <end position="191"/>
    </location>
</feature>
<proteinExistence type="predicted"/>
<dbReference type="GO" id="GO:0061630">
    <property type="term" value="F:ubiquitin protein ligase activity"/>
    <property type="evidence" value="ECO:0007669"/>
    <property type="project" value="UniProtKB-EC"/>
</dbReference>
<feature type="compositionally biased region" description="Polar residues" evidence="6">
    <location>
        <begin position="458"/>
        <end position="471"/>
    </location>
</feature>
<keyword evidence="9" id="KW-1185">Reference proteome</keyword>
<dbReference type="Pfam" id="PF00632">
    <property type="entry name" value="HECT"/>
    <property type="match status" value="1"/>
</dbReference>
<evidence type="ECO:0000256" key="4">
    <source>
        <dbReference type="ARBA" id="ARBA00022786"/>
    </source>
</evidence>
<dbReference type="EC" id="2.3.2.26" evidence="2"/>
<dbReference type="SUPFAM" id="SSF56204">
    <property type="entry name" value="Hect, E3 ligase catalytic domain"/>
    <property type="match status" value="1"/>
</dbReference>
<organism evidence="8 9">
    <name type="scientific">Mollisia scopiformis</name>
    <name type="common">Conifer needle endophyte fungus</name>
    <name type="synonym">Phialocephala scopiformis</name>
    <dbReference type="NCBI Taxonomy" id="149040"/>
    <lineage>
        <taxon>Eukaryota</taxon>
        <taxon>Fungi</taxon>
        <taxon>Dikarya</taxon>
        <taxon>Ascomycota</taxon>
        <taxon>Pezizomycotina</taxon>
        <taxon>Leotiomycetes</taxon>
        <taxon>Helotiales</taxon>
        <taxon>Mollisiaceae</taxon>
        <taxon>Mollisia</taxon>
    </lineage>
</organism>
<feature type="active site" description="Glycyl thioester intermediate" evidence="5">
    <location>
        <position position="1258"/>
    </location>
</feature>
<keyword evidence="4 5" id="KW-0833">Ubl conjugation pathway</keyword>
<dbReference type="SMART" id="SM00119">
    <property type="entry name" value="HECTc"/>
    <property type="match status" value="1"/>
</dbReference>
<feature type="compositionally biased region" description="Basic and acidic residues" evidence="6">
    <location>
        <begin position="144"/>
        <end position="157"/>
    </location>
</feature>
<dbReference type="Gene3D" id="3.30.2410.10">
    <property type="entry name" value="Hect, E3 ligase catalytic domain"/>
    <property type="match status" value="1"/>
</dbReference>
<gene>
    <name evidence="8" type="ORF">LY89DRAFT_623654</name>
</gene>
<feature type="compositionally biased region" description="Basic and acidic residues" evidence="6">
    <location>
        <begin position="297"/>
        <end position="307"/>
    </location>
</feature>
<dbReference type="PROSITE" id="PS50237">
    <property type="entry name" value="HECT"/>
    <property type="match status" value="1"/>
</dbReference>
<dbReference type="Gene3D" id="3.30.2160.10">
    <property type="entry name" value="Hect, E3 ligase catalytic domain"/>
    <property type="match status" value="1"/>
</dbReference>
<dbReference type="EMBL" id="KQ947424">
    <property type="protein sequence ID" value="KUJ12488.1"/>
    <property type="molecule type" value="Genomic_DNA"/>
</dbReference>
<keyword evidence="3" id="KW-0808">Transferase</keyword>
<dbReference type="PANTHER" id="PTHR45700:SF8">
    <property type="entry name" value="HECT-TYPE E3 UBIQUITIN TRANSFERASE"/>
    <property type="match status" value="1"/>
</dbReference>
<dbReference type="InParanoid" id="A0A194WWY0"/>
<evidence type="ECO:0000256" key="5">
    <source>
        <dbReference type="PROSITE-ProRule" id="PRU00104"/>
    </source>
</evidence>
<evidence type="ECO:0000259" key="7">
    <source>
        <dbReference type="PROSITE" id="PS50237"/>
    </source>
</evidence>